<proteinExistence type="predicted"/>
<reference evidence="1" key="1">
    <citation type="submission" date="2018-02" db="EMBL/GenBank/DDBJ databases">
        <title>Rhizophora mucronata_Transcriptome.</title>
        <authorList>
            <person name="Meera S.P."/>
            <person name="Sreeshan A."/>
            <person name="Augustine A."/>
        </authorList>
    </citation>
    <scope>NUCLEOTIDE SEQUENCE</scope>
    <source>
        <tissue evidence="1">Leaf</tissue>
    </source>
</reference>
<organism evidence="1">
    <name type="scientific">Rhizophora mucronata</name>
    <name type="common">Asiatic mangrove</name>
    <dbReference type="NCBI Taxonomy" id="61149"/>
    <lineage>
        <taxon>Eukaryota</taxon>
        <taxon>Viridiplantae</taxon>
        <taxon>Streptophyta</taxon>
        <taxon>Embryophyta</taxon>
        <taxon>Tracheophyta</taxon>
        <taxon>Spermatophyta</taxon>
        <taxon>Magnoliopsida</taxon>
        <taxon>eudicotyledons</taxon>
        <taxon>Gunneridae</taxon>
        <taxon>Pentapetalae</taxon>
        <taxon>rosids</taxon>
        <taxon>fabids</taxon>
        <taxon>Malpighiales</taxon>
        <taxon>Rhizophoraceae</taxon>
        <taxon>Rhizophora</taxon>
    </lineage>
</organism>
<protein>
    <submittedName>
        <fullName evidence="1">Uncharacterized protein</fullName>
    </submittedName>
</protein>
<accession>A0A2P2J717</accession>
<evidence type="ECO:0000313" key="1">
    <source>
        <dbReference type="EMBL" id="MBW89259.1"/>
    </source>
</evidence>
<sequence>MHQNSFDITLTLL</sequence>
<name>A0A2P2J717_RHIMU</name>
<dbReference type="EMBL" id="GGEC01008776">
    <property type="protein sequence ID" value="MBW89259.1"/>
    <property type="molecule type" value="Transcribed_RNA"/>
</dbReference>